<keyword evidence="2 5" id="KW-0812">Transmembrane</keyword>
<proteinExistence type="predicted"/>
<comment type="subcellular location">
    <subcellularLocation>
        <location evidence="1">Membrane</location>
    </subcellularLocation>
</comment>
<dbReference type="Proteomes" id="UP001516472">
    <property type="component" value="Unassembled WGS sequence"/>
</dbReference>
<keyword evidence="3 5" id="KW-1133">Transmembrane helix</keyword>
<evidence type="ECO:0000256" key="1">
    <source>
        <dbReference type="ARBA" id="ARBA00004370"/>
    </source>
</evidence>
<comment type="caution">
    <text evidence="6">The sequence shown here is derived from an EMBL/GenBank/DDBJ whole genome shotgun (WGS) entry which is preliminary data.</text>
</comment>
<dbReference type="Pfam" id="PF01124">
    <property type="entry name" value="MAPEG"/>
    <property type="match status" value="1"/>
</dbReference>
<accession>A0ABR9PXW6</accession>
<evidence type="ECO:0000256" key="5">
    <source>
        <dbReference type="SAM" id="Phobius"/>
    </source>
</evidence>
<reference evidence="6 7" key="1">
    <citation type="submission" date="2020-02" db="EMBL/GenBank/DDBJ databases">
        <authorList>
            <person name="Babadi Z.K."/>
            <person name="Risdian C."/>
            <person name="Ebrahimipour G.H."/>
            <person name="Wink J."/>
        </authorList>
    </citation>
    <scope>NUCLEOTIDE SEQUENCE [LARGE SCALE GENOMIC DNA]</scope>
    <source>
        <strain evidence="6 7">ZKHCc1 1396</strain>
    </source>
</reference>
<feature type="transmembrane region" description="Helical" evidence="5">
    <location>
        <begin position="111"/>
        <end position="132"/>
    </location>
</feature>
<feature type="transmembrane region" description="Helical" evidence="5">
    <location>
        <begin position="71"/>
        <end position="99"/>
    </location>
</feature>
<dbReference type="RefSeq" id="WP_193429965.1">
    <property type="nucleotide sequence ID" value="NZ_CBCSIP010000250.1"/>
</dbReference>
<evidence type="ECO:0000256" key="2">
    <source>
        <dbReference type="ARBA" id="ARBA00022692"/>
    </source>
</evidence>
<keyword evidence="4 5" id="KW-0472">Membrane</keyword>
<dbReference type="PANTHER" id="PTHR35814:SF1">
    <property type="entry name" value="GLUTATHIONE S-TRANSFERASE-RELATED"/>
    <property type="match status" value="1"/>
</dbReference>
<evidence type="ECO:0000256" key="4">
    <source>
        <dbReference type="ARBA" id="ARBA00023136"/>
    </source>
</evidence>
<evidence type="ECO:0000313" key="7">
    <source>
        <dbReference type="Proteomes" id="UP001516472"/>
    </source>
</evidence>
<evidence type="ECO:0000313" key="6">
    <source>
        <dbReference type="EMBL" id="MBE4752781.1"/>
    </source>
</evidence>
<dbReference type="InterPro" id="IPR001129">
    <property type="entry name" value="Membr-assoc_MAPEG"/>
</dbReference>
<gene>
    <name evidence="6" type="ORF">G4177_31955</name>
</gene>
<sequence>MTNPLLGTALLAVPVTALYAALNVILTVGLTVNVIRVRTRLKITRGDGGNADLGSAIRAHGNNVENAPLTLLLLLVAELCGGSSLALHVFGGALLVARLAHAFGLLAASRVQVLGVVLTLVVQLGLAGYTLWLRPWG</sequence>
<evidence type="ECO:0000256" key="3">
    <source>
        <dbReference type="ARBA" id="ARBA00022989"/>
    </source>
</evidence>
<dbReference type="InterPro" id="IPR023352">
    <property type="entry name" value="MAPEG-like_dom_sf"/>
</dbReference>
<organism evidence="6 7">
    <name type="scientific">Corallococcus soli</name>
    <dbReference type="NCBI Taxonomy" id="2710757"/>
    <lineage>
        <taxon>Bacteria</taxon>
        <taxon>Pseudomonadati</taxon>
        <taxon>Myxococcota</taxon>
        <taxon>Myxococcia</taxon>
        <taxon>Myxococcales</taxon>
        <taxon>Cystobacterineae</taxon>
        <taxon>Myxococcaceae</taxon>
        <taxon>Corallococcus</taxon>
    </lineage>
</organism>
<dbReference type="PANTHER" id="PTHR35814">
    <property type="match status" value="1"/>
</dbReference>
<evidence type="ECO:0008006" key="8">
    <source>
        <dbReference type="Google" id="ProtNLM"/>
    </source>
</evidence>
<name>A0ABR9PXW6_9BACT</name>
<keyword evidence="7" id="KW-1185">Reference proteome</keyword>
<dbReference type="Gene3D" id="1.20.120.550">
    <property type="entry name" value="Membrane associated eicosanoid/glutathione metabolism-like domain"/>
    <property type="match status" value="1"/>
</dbReference>
<dbReference type="EMBL" id="JAAIYO010000014">
    <property type="protein sequence ID" value="MBE4752781.1"/>
    <property type="molecule type" value="Genomic_DNA"/>
</dbReference>
<protein>
    <recommendedName>
        <fullName evidence="8">Glutathione S-transferase</fullName>
    </recommendedName>
</protein>
<dbReference type="SUPFAM" id="SSF161084">
    <property type="entry name" value="MAPEG domain-like"/>
    <property type="match status" value="1"/>
</dbReference>